<feature type="compositionally biased region" description="Polar residues" evidence="1">
    <location>
        <begin position="176"/>
        <end position="189"/>
    </location>
</feature>
<dbReference type="Proteomes" id="UP000488299">
    <property type="component" value="Unassembled WGS sequence"/>
</dbReference>
<sequence length="265" mass="28856">MKRTRLILLCILPLCGLSACFFGDQSTTTDAANDAAGTGDPHLAREVSGVWLLSTDYNYDQRCNYLPVEFVRNLFKLGEAVELEKYDMLNGCEVRWGGEKVTFSFEKDSPYESTFQSEYAFDRLFQPQRVAERDSAALTLGVKEGSYHGPNPEGTAAERPESGIRPGGGVGDASADNDSSNHPSPNLTPAATKLVTPAQNTPTGVALNGVGDKAIWEPTKRTLHVLYLNHIMHVTAPVRMNERVAREGAVNLATAILGRLNNKEA</sequence>
<organism evidence="3 4">
    <name type="scientific">Rudanella paleaurantiibacter</name>
    <dbReference type="NCBI Taxonomy" id="2614655"/>
    <lineage>
        <taxon>Bacteria</taxon>
        <taxon>Pseudomonadati</taxon>
        <taxon>Bacteroidota</taxon>
        <taxon>Cytophagia</taxon>
        <taxon>Cytophagales</taxon>
        <taxon>Cytophagaceae</taxon>
        <taxon>Rudanella</taxon>
    </lineage>
</organism>
<feature type="region of interest" description="Disordered" evidence="1">
    <location>
        <begin position="142"/>
        <end position="190"/>
    </location>
</feature>
<dbReference type="PROSITE" id="PS51257">
    <property type="entry name" value="PROKAR_LIPOPROTEIN"/>
    <property type="match status" value="1"/>
</dbReference>
<evidence type="ECO:0000313" key="4">
    <source>
        <dbReference type="Proteomes" id="UP000488299"/>
    </source>
</evidence>
<evidence type="ECO:0000256" key="2">
    <source>
        <dbReference type="SAM" id="SignalP"/>
    </source>
</evidence>
<feature type="signal peptide" evidence="2">
    <location>
        <begin position="1"/>
        <end position="23"/>
    </location>
</feature>
<dbReference type="EMBL" id="WELI01000009">
    <property type="protein sequence ID" value="KAB7727897.1"/>
    <property type="molecule type" value="Genomic_DNA"/>
</dbReference>
<feature type="chain" id="PRO_5029821353" evidence="2">
    <location>
        <begin position="24"/>
        <end position="265"/>
    </location>
</feature>
<keyword evidence="4" id="KW-1185">Reference proteome</keyword>
<dbReference type="RefSeq" id="WP_152125850.1">
    <property type="nucleotide sequence ID" value="NZ_WELI01000009.1"/>
</dbReference>
<name>A0A7J5TUZ8_9BACT</name>
<proteinExistence type="predicted"/>
<reference evidence="3 4" key="1">
    <citation type="submission" date="2019-10" db="EMBL/GenBank/DDBJ databases">
        <title>Rudanella paleaurantiibacter sp. nov., isolated from sludge.</title>
        <authorList>
            <person name="Xu S.Q."/>
        </authorList>
    </citation>
    <scope>NUCLEOTIDE SEQUENCE [LARGE SCALE GENOMIC DNA]</scope>
    <source>
        <strain evidence="3 4">HX-22-17</strain>
    </source>
</reference>
<evidence type="ECO:0000256" key="1">
    <source>
        <dbReference type="SAM" id="MobiDB-lite"/>
    </source>
</evidence>
<keyword evidence="2" id="KW-0732">Signal</keyword>
<accession>A0A7J5TUZ8</accession>
<dbReference type="AlphaFoldDB" id="A0A7J5TUZ8"/>
<protein>
    <submittedName>
        <fullName evidence="3">Uncharacterized protein</fullName>
    </submittedName>
</protein>
<evidence type="ECO:0000313" key="3">
    <source>
        <dbReference type="EMBL" id="KAB7727897.1"/>
    </source>
</evidence>
<gene>
    <name evidence="3" type="ORF">F5984_19195</name>
</gene>
<comment type="caution">
    <text evidence="3">The sequence shown here is derived from an EMBL/GenBank/DDBJ whole genome shotgun (WGS) entry which is preliminary data.</text>
</comment>